<sequence>MSSNAVANLTLPLLSGNAAWAAQMNATNSTFLPTLAEAQAPPVVWIGCADSRVPESVITNQLPGQIFTTRNIGNQFHTNDDSAQAVVEYGIGHLNASNVVVVGHTNCGGVKAAYAAGAPTATDSSSHAHATEPESSDTCSRRRSYFARSASENSTEEAEEANDPLNNFLAPLIDLRRALPPNATVLDLTVANVRAGVIHVVNSTTIQDAWAAGREVCVHGWLYDLASGLIQDLGFTTCSDSTVN</sequence>
<accession>A0A427XDX9</accession>
<protein>
    <recommendedName>
        <fullName evidence="2 8">Carbonic anhydrase</fullName>
        <ecNumber evidence="2 8">4.2.1.1</ecNumber>
    </recommendedName>
    <alternativeName>
        <fullName evidence="8">Carbonate dehydratase</fullName>
    </alternativeName>
</protein>
<dbReference type="STRING" id="105984.A0A427XDX9"/>
<keyword evidence="4 7" id="KW-0862">Zinc</keyword>
<keyword evidence="10" id="KW-0732">Signal</keyword>
<feature type="binding site" evidence="7">
    <location>
        <position position="107"/>
    </location>
    <ligand>
        <name>Zn(2+)</name>
        <dbReference type="ChEBI" id="CHEBI:29105"/>
    </ligand>
</feature>
<dbReference type="AlphaFoldDB" id="A0A427XDX9"/>
<dbReference type="PANTHER" id="PTHR11002">
    <property type="entry name" value="CARBONIC ANHYDRASE"/>
    <property type="match status" value="1"/>
</dbReference>
<feature type="binding site" evidence="7">
    <location>
        <position position="50"/>
    </location>
    <ligand>
        <name>Zn(2+)</name>
        <dbReference type="ChEBI" id="CHEBI:29105"/>
    </ligand>
</feature>
<proteinExistence type="inferred from homology"/>
<evidence type="ECO:0000256" key="9">
    <source>
        <dbReference type="SAM" id="MobiDB-lite"/>
    </source>
</evidence>
<reference evidence="11 12" key="1">
    <citation type="submission" date="2018-11" db="EMBL/GenBank/DDBJ databases">
        <title>Genome sequence of Apiotrichum porosum DSM 27194.</title>
        <authorList>
            <person name="Aliyu H."/>
            <person name="Gorte O."/>
            <person name="Ochsenreither K."/>
        </authorList>
    </citation>
    <scope>NUCLEOTIDE SEQUENCE [LARGE SCALE GENOMIC DNA]</scope>
    <source>
        <strain evidence="11 12">DSM 27194</strain>
    </source>
</reference>
<organism evidence="11 12">
    <name type="scientific">Apiotrichum porosum</name>
    <dbReference type="NCBI Taxonomy" id="105984"/>
    <lineage>
        <taxon>Eukaryota</taxon>
        <taxon>Fungi</taxon>
        <taxon>Dikarya</taxon>
        <taxon>Basidiomycota</taxon>
        <taxon>Agaricomycotina</taxon>
        <taxon>Tremellomycetes</taxon>
        <taxon>Trichosporonales</taxon>
        <taxon>Trichosporonaceae</taxon>
        <taxon>Apiotrichum</taxon>
    </lineage>
</organism>
<evidence type="ECO:0000256" key="3">
    <source>
        <dbReference type="ARBA" id="ARBA00022723"/>
    </source>
</evidence>
<feature type="signal peptide" evidence="10">
    <location>
        <begin position="1"/>
        <end position="21"/>
    </location>
</feature>
<evidence type="ECO:0000313" key="12">
    <source>
        <dbReference type="Proteomes" id="UP000279236"/>
    </source>
</evidence>
<comment type="caution">
    <text evidence="11">The sequence shown here is derived from an EMBL/GenBank/DDBJ whole genome shotgun (WGS) entry which is preliminary data.</text>
</comment>
<dbReference type="GO" id="GO:0004089">
    <property type="term" value="F:carbonate dehydratase activity"/>
    <property type="evidence" value="ECO:0007669"/>
    <property type="project" value="UniProtKB-UniRule"/>
</dbReference>
<feature type="chain" id="PRO_5019522162" description="Carbonic anhydrase" evidence="10">
    <location>
        <begin position="22"/>
        <end position="244"/>
    </location>
</feature>
<evidence type="ECO:0000256" key="8">
    <source>
        <dbReference type="RuleBase" id="RU003956"/>
    </source>
</evidence>
<evidence type="ECO:0000256" key="4">
    <source>
        <dbReference type="ARBA" id="ARBA00022833"/>
    </source>
</evidence>
<evidence type="ECO:0000256" key="7">
    <source>
        <dbReference type="PIRSR" id="PIRSR601765-1"/>
    </source>
</evidence>
<evidence type="ECO:0000256" key="2">
    <source>
        <dbReference type="ARBA" id="ARBA00012925"/>
    </source>
</evidence>
<evidence type="ECO:0000256" key="1">
    <source>
        <dbReference type="ARBA" id="ARBA00006217"/>
    </source>
</evidence>
<feature type="binding site" evidence="7">
    <location>
        <position position="104"/>
    </location>
    <ligand>
        <name>Zn(2+)</name>
        <dbReference type="ChEBI" id="CHEBI:29105"/>
    </ligand>
</feature>
<comment type="cofactor">
    <cofactor evidence="7">
        <name>Zn(2+)</name>
        <dbReference type="ChEBI" id="CHEBI:29105"/>
    </cofactor>
    <text evidence="7">Binds 1 zinc ion per subunit.</text>
</comment>
<dbReference type="PANTHER" id="PTHR11002:SF76">
    <property type="entry name" value="CARBONIC ANHYDRASE"/>
    <property type="match status" value="1"/>
</dbReference>
<dbReference type="RefSeq" id="XP_028472268.1">
    <property type="nucleotide sequence ID" value="XM_028619399.1"/>
</dbReference>
<dbReference type="Gene3D" id="3.40.1050.10">
    <property type="entry name" value="Carbonic anhydrase"/>
    <property type="match status" value="1"/>
</dbReference>
<dbReference type="SMART" id="SM00947">
    <property type="entry name" value="Pro_CA"/>
    <property type="match status" value="1"/>
</dbReference>
<comment type="similarity">
    <text evidence="1 8">Belongs to the beta-class carbonic anhydrase family.</text>
</comment>
<name>A0A427XDX9_9TREE</name>
<dbReference type="Pfam" id="PF00484">
    <property type="entry name" value="Pro_CA"/>
    <property type="match status" value="1"/>
</dbReference>
<dbReference type="SUPFAM" id="SSF53056">
    <property type="entry name" value="beta-carbonic anhydrase, cab"/>
    <property type="match status" value="1"/>
</dbReference>
<evidence type="ECO:0000256" key="10">
    <source>
        <dbReference type="SAM" id="SignalP"/>
    </source>
</evidence>
<dbReference type="GO" id="GO:0008270">
    <property type="term" value="F:zinc ion binding"/>
    <property type="evidence" value="ECO:0007669"/>
    <property type="project" value="UniProtKB-UniRule"/>
</dbReference>
<dbReference type="GO" id="GO:0034599">
    <property type="term" value="P:cellular response to oxidative stress"/>
    <property type="evidence" value="ECO:0007669"/>
    <property type="project" value="TreeGrafter"/>
</dbReference>
<feature type="binding site" evidence="7">
    <location>
        <position position="48"/>
    </location>
    <ligand>
        <name>Zn(2+)</name>
        <dbReference type="ChEBI" id="CHEBI:29105"/>
    </ligand>
</feature>
<evidence type="ECO:0000256" key="6">
    <source>
        <dbReference type="ARBA" id="ARBA00048348"/>
    </source>
</evidence>
<dbReference type="InterPro" id="IPR036874">
    <property type="entry name" value="Carbonic_anhydrase_sf"/>
</dbReference>
<feature type="region of interest" description="Disordered" evidence="9">
    <location>
        <begin position="120"/>
        <end position="162"/>
    </location>
</feature>
<keyword evidence="12" id="KW-1185">Reference proteome</keyword>
<dbReference type="GeneID" id="39588293"/>
<keyword evidence="3 7" id="KW-0479">Metal-binding</keyword>
<dbReference type="Proteomes" id="UP000279236">
    <property type="component" value="Unassembled WGS sequence"/>
</dbReference>
<comment type="catalytic activity">
    <reaction evidence="6 8">
        <text>hydrogencarbonate + H(+) = CO2 + H2O</text>
        <dbReference type="Rhea" id="RHEA:10748"/>
        <dbReference type="ChEBI" id="CHEBI:15377"/>
        <dbReference type="ChEBI" id="CHEBI:15378"/>
        <dbReference type="ChEBI" id="CHEBI:16526"/>
        <dbReference type="ChEBI" id="CHEBI:17544"/>
        <dbReference type="EC" id="4.2.1.1"/>
    </reaction>
</comment>
<dbReference type="EMBL" id="RSCE01000018">
    <property type="protein sequence ID" value="RSH77121.1"/>
    <property type="molecule type" value="Genomic_DNA"/>
</dbReference>
<dbReference type="OrthoDB" id="10248475at2759"/>
<keyword evidence="5 8" id="KW-0456">Lyase</keyword>
<evidence type="ECO:0000313" key="11">
    <source>
        <dbReference type="EMBL" id="RSH77121.1"/>
    </source>
</evidence>
<dbReference type="GO" id="GO:0071244">
    <property type="term" value="P:cellular response to carbon dioxide"/>
    <property type="evidence" value="ECO:0007669"/>
    <property type="project" value="TreeGrafter"/>
</dbReference>
<dbReference type="EC" id="4.2.1.1" evidence="2 8"/>
<evidence type="ECO:0000256" key="5">
    <source>
        <dbReference type="ARBA" id="ARBA00023239"/>
    </source>
</evidence>
<dbReference type="InterPro" id="IPR001765">
    <property type="entry name" value="Carbonic_anhydrase"/>
</dbReference>
<comment type="function">
    <text evidence="8">Reversible hydration of carbon dioxide.</text>
</comment>
<gene>
    <name evidence="11" type="ORF">EHS24_003750</name>
</gene>